<dbReference type="STRING" id="1219032.GCA_001515545_00561"/>
<comment type="similarity">
    <text evidence="1">Belongs to the LysR transcriptional regulatory family.</text>
</comment>
<evidence type="ECO:0000259" key="5">
    <source>
        <dbReference type="PROSITE" id="PS50931"/>
    </source>
</evidence>
<dbReference type="Pfam" id="PF00126">
    <property type="entry name" value="HTH_1"/>
    <property type="match status" value="1"/>
</dbReference>
<evidence type="ECO:0000256" key="1">
    <source>
        <dbReference type="ARBA" id="ARBA00009437"/>
    </source>
</evidence>
<dbReference type="GO" id="GO:0032993">
    <property type="term" value="C:protein-DNA complex"/>
    <property type="evidence" value="ECO:0007669"/>
    <property type="project" value="TreeGrafter"/>
</dbReference>
<name>A0A2A7UXD4_COMTR</name>
<dbReference type="PROSITE" id="PS50931">
    <property type="entry name" value="HTH_LYSR"/>
    <property type="match status" value="1"/>
</dbReference>
<evidence type="ECO:0000256" key="4">
    <source>
        <dbReference type="ARBA" id="ARBA00023163"/>
    </source>
</evidence>
<keyword evidence="3" id="KW-0238">DNA-binding</keyword>
<evidence type="ECO:0000256" key="2">
    <source>
        <dbReference type="ARBA" id="ARBA00023015"/>
    </source>
</evidence>
<dbReference type="InterPro" id="IPR036390">
    <property type="entry name" value="WH_DNA-bd_sf"/>
</dbReference>
<evidence type="ECO:0000313" key="6">
    <source>
        <dbReference type="EMBL" id="PEH89907.1"/>
    </source>
</evidence>
<feature type="domain" description="HTH lysR-type" evidence="5">
    <location>
        <begin position="1"/>
        <end position="58"/>
    </location>
</feature>
<dbReference type="EMBL" id="PDEA01000001">
    <property type="protein sequence ID" value="PEH89907.1"/>
    <property type="molecule type" value="Genomic_DNA"/>
</dbReference>
<dbReference type="GeneID" id="80802125"/>
<reference evidence="7" key="1">
    <citation type="submission" date="2017-09" db="EMBL/GenBank/DDBJ databases">
        <title>FDA dAtabase for Regulatory Grade micrObial Sequences (FDA-ARGOS): Supporting development and validation of Infectious Disease Dx tests.</title>
        <authorList>
            <person name="Minogue T."/>
            <person name="Wolcott M."/>
            <person name="Wasieloski L."/>
            <person name="Aguilar W."/>
            <person name="Moore D."/>
            <person name="Tallon L."/>
            <person name="Sadzewicz L."/>
            <person name="Ott S."/>
            <person name="Zhao X."/>
            <person name="Nagaraj S."/>
            <person name="Vavikolanu K."/>
            <person name="Aluvathingal J."/>
            <person name="Nadendla S."/>
            <person name="Sichtig H."/>
        </authorList>
    </citation>
    <scope>NUCLEOTIDE SEQUENCE [LARGE SCALE GENOMIC DNA]</scope>
    <source>
        <strain evidence="7">FDAARGOS_394</strain>
    </source>
</reference>
<comment type="caution">
    <text evidence="6">The sequence shown here is derived from an EMBL/GenBank/DDBJ whole genome shotgun (WGS) entry which is preliminary data.</text>
</comment>
<dbReference type="AlphaFoldDB" id="A0A2A7UXD4"/>
<dbReference type="Proteomes" id="UP000220246">
    <property type="component" value="Unassembled WGS sequence"/>
</dbReference>
<dbReference type="InterPro" id="IPR000847">
    <property type="entry name" value="LysR_HTH_N"/>
</dbReference>
<gene>
    <name evidence="6" type="ORF">CRM82_15985</name>
</gene>
<dbReference type="PANTHER" id="PTHR30346">
    <property type="entry name" value="TRANSCRIPTIONAL DUAL REGULATOR HCAR-RELATED"/>
    <property type="match status" value="1"/>
</dbReference>
<dbReference type="Pfam" id="PF03466">
    <property type="entry name" value="LysR_substrate"/>
    <property type="match status" value="1"/>
</dbReference>
<dbReference type="GO" id="GO:0003677">
    <property type="term" value="F:DNA binding"/>
    <property type="evidence" value="ECO:0007669"/>
    <property type="project" value="UniProtKB-KW"/>
</dbReference>
<keyword evidence="4" id="KW-0804">Transcription</keyword>
<dbReference type="InterPro" id="IPR005119">
    <property type="entry name" value="LysR_subst-bd"/>
</dbReference>
<dbReference type="GO" id="GO:0003700">
    <property type="term" value="F:DNA-binding transcription factor activity"/>
    <property type="evidence" value="ECO:0007669"/>
    <property type="project" value="InterPro"/>
</dbReference>
<organism evidence="6 7">
    <name type="scientific">Comamonas terrigena</name>
    <dbReference type="NCBI Taxonomy" id="32013"/>
    <lineage>
        <taxon>Bacteria</taxon>
        <taxon>Pseudomonadati</taxon>
        <taxon>Pseudomonadota</taxon>
        <taxon>Betaproteobacteria</taxon>
        <taxon>Burkholderiales</taxon>
        <taxon>Comamonadaceae</taxon>
        <taxon>Comamonas</taxon>
    </lineage>
</organism>
<proteinExistence type="inferred from homology"/>
<dbReference type="OrthoDB" id="570111at2"/>
<dbReference type="RefSeq" id="WP_066533243.1">
    <property type="nucleotide sequence ID" value="NZ_PDEA01000001.1"/>
</dbReference>
<keyword evidence="7" id="KW-1185">Reference proteome</keyword>
<accession>A0A2A7UXD4</accession>
<protein>
    <submittedName>
        <fullName evidence="6">LysR family transcriptional regulator</fullName>
    </submittedName>
</protein>
<evidence type="ECO:0000256" key="3">
    <source>
        <dbReference type="ARBA" id="ARBA00023125"/>
    </source>
</evidence>
<evidence type="ECO:0000313" key="7">
    <source>
        <dbReference type="Proteomes" id="UP000220246"/>
    </source>
</evidence>
<dbReference type="SUPFAM" id="SSF46785">
    <property type="entry name" value="Winged helix' DNA-binding domain"/>
    <property type="match status" value="1"/>
</dbReference>
<dbReference type="SUPFAM" id="SSF53850">
    <property type="entry name" value="Periplasmic binding protein-like II"/>
    <property type="match status" value="1"/>
</dbReference>
<sequence length="294" mass="32275">MDSRFLQSFIAVVDCGSMADASRRLDLPPTTVAQQMRALEADVGSALLTRVGRTVRPTVVGARIVDQAREVLKSVENLRSVASATELPAGPLRLGATPTALMGLVPPLLRRWMRAHPSIQVYIEPGTSSLLLDQVLAGNLDAAMLVHPTFAMPKTCEWRLLRSEALVLLTPQDMKVQDPLLTAAREPFIQYDRKVVAGRMADEYLRGHHIKPKVRFELDGIEHIAQLVAEGFGVSILPDWPVIGPADPRIRRWPLPAPCPSREVGMVWQRSSIRSPLAAALFDLVGPLQSGRPD</sequence>
<keyword evidence="2" id="KW-0805">Transcription regulation</keyword>
<dbReference type="Gene3D" id="3.40.190.10">
    <property type="entry name" value="Periplasmic binding protein-like II"/>
    <property type="match status" value="2"/>
</dbReference>
<dbReference type="InterPro" id="IPR036388">
    <property type="entry name" value="WH-like_DNA-bd_sf"/>
</dbReference>
<dbReference type="CDD" id="cd08427">
    <property type="entry name" value="PBP2_LTTR_like_2"/>
    <property type="match status" value="1"/>
</dbReference>
<dbReference type="PANTHER" id="PTHR30346:SF28">
    <property type="entry name" value="HTH-TYPE TRANSCRIPTIONAL REGULATOR CYNR"/>
    <property type="match status" value="1"/>
</dbReference>
<dbReference type="Gene3D" id="1.10.10.10">
    <property type="entry name" value="Winged helix-like DNA-binding domain superfamily/Winged helix DNA-binding domain"/>
    <property type="match status" value="1"/>
</dbReference>